<keyword evidence="2 5" id="KW-0812">Transmembrane</keyword>
<dbReference type="NCBIfam" id="TIGR00254">
    <property type="entry name" value="GGDEF"/>
    <property type="match status" value="1"/>
</dbReference>
<sequence length="638" mass="70551">MSARFAESVHGRVTAWVVLAVSVLMTVLAWRAAERYQADDARGRFEAAVDATQLRIVERLRNYELVLRTGAGLFAASQEVSADEWRAFTARIDLQRSYPGLQGLGYAVLTAPPTPQAAEGRSAIIYLEPQDWRNQRALGFDMLSEPVRLSAMARARDEGGAALSGRVTLLQETVEDMQHGTLMYWPVYRSGAPLDSVAARRAALQGWVYAPFRMRDLMDGILPAQGQQVAFALHDGDRVDPARQLVASGTAQPGTRYRAQRQMMIAGAVWTVDFFATPAFEEAAHSLQPALIGLGGLLVDLLLFGALHALARNGRLLAERNLELQRSREALSREQAALRERERRYRGVVESTREGFLMADHQGRITEVNDAYLALSGFPREALIGQPIGSVDAQLDAAALQEIAHRVQLQGHLRFETRHRRADGPPWPVEVSLSRQAEDGAVFAFVHDLGELKRLEAERQQATEQIRRLAFHDALTQLPNRRLLLDRLGQALSAARRTRQHGALLFIDLDHFKALNDTHGHAAGDEVLVQCAQRLQACTRAEDTVARLGGDEFVLMMASGLPEDPAEALAQVRVVADKLLATLDLPYAVADTQHHCSPSIGATLFRDQAAAEDVLRQADDAMYRAKREGRRALRFATL</sequence>
<dbReference type="PROSITE" id="PS50112">
    <property type="entry name" value="PAS"/>
    <property type="match status" value="1"/>
</dbReference>
<dbReference type="AlphaFoldDB" id="A0A940Y487"/>
<gene>
    <name evidence="9" type="ORF">KAK03_03145</name>
</gene>
<keyword evidence="9" id="KW-0808">Transferase</keyword>
<dbReference type="InterPro" id="IPR052163">
    <property type="entry name" value="DGC-Regulatory_Protein"/>
</dbReference>
<evidence type="ECO:0000256" key="1">
    <source>
        <dbReference type="ARBA" id="ARBA00004370"/>
    </source>
</evidence>
<dbReference type="Pfam" id="PF00989">
    <property type="entry name" value="PAS"/>
    <property type="match status" value="1"/>
</dbReference>
<dbReference type="Pfam" id="PF00990">
    <property type="entry name" value="GGDEF"/>
    <property type="match status" value="1"/>
</dbReference>
<dbReference type="InterPro" id="IPR000014">
    <property type="entry name" value="PAS"/>
</dbReference>
<dbReference type="Pfam" id="PF03924">
    <property type="entry name" value="CHASE"/>
    <property type="match status" value="1"/>
</dbReference>
<organism evidence="9 10">
    <name type="scientific">Ideonella alba</name>
    <dbReference type="NCBI Taxonomy" id="2824118"/>
    <lineage>
        <taxon>Bacteria</taxon>
        <taxon>Pseudomonadati</taxon>
        <taxon>Pseudomonadota</taxon>
        <taxon>Betaproteobacteria</taxon>
        <taxon>Burkholderiales</taxon>
        <taxon>Sphaerotilaceae</taxon>
        <taxon>Ideonella</taxon>
    </lineage>
</organism>
<keyword evidence="4 5" id="KW-0472">Membrane</keyword>
<evidence type="ECO:0000259" key="7">
    <source>
        <dbReference type="PROSITE" id="PS50839"/>
    </source>
</evidence>
<dbReference type="CDD" id="cd01949">
    <property type="entry name" value="GGDEF"/>
    <property type="match status" value="1"/>
</dbReference>
<dbReference type="GO" id="GO:0006355">
    <property type="term" value="P:regulation of DNA-templated transcription"/>
    <property type="evidence" value="ECO:0007669"/>
    <property type="project" value="InterPro"/>
</dbReference>
<dbReference type="EC" id="2.7.7.65" evidence="9"/>
<dbReference type="Gene3D" id="3.30.450.350">
    <property type="entry name" value="CHASE domain"/>
    <property type="match status" value="1"/>
</dbReference>
<keyword evidence="9" id="KW-0548">Nucleotidyltransferase</keyword>
<evidence type="ECO:0000256" key="4">
    <source>
        <dbReference type="ARBA" id="ARBA00023136"/>
    </source>
</evidence>
<dbReference type="InterPro" id="IPR042240">
    <property type="entry name" value="CHASE_sf"/>
</dbReference>
<dbReference type="FunFam" id="3.30.70.270:FF:000001">
    <property type="entry name" value="Diguanylate cyclase domain protein"/>
    <property type="match status" value="1"/>
</dbReference>
<accession>A0A940Y487</accession>
<dbReference type="SMART" id="SM01079">
    <property type="entry name" value="CHASE"/>
    <property type="match status" value="1"/>
</dbReference>
<comment type="subcellular location">
    <subcellularLocation>
        <location evidence="1">Membrane</location>
    </subcellularLocation>
</comment>
<evidence type="ECO:0000256" key="3">
    <source>
        <dbReference type="ARBA" id="ARBA00022989"/>
    </source>
</evidence>
<keyword evidence="10" id="KW-1185">Reference proteome</keyword>
<dbReference type="Proteomes" id="UP000676246">
    <property type="component" value="Unassembled WGS sequence"/>
</dbReference>
<dbReference type="SMART" id="SM00267">
    <property type="entry name" value="GGDEF"/>
    <property type="match status" value="1"/>
</dbReference>
<dbReference type="PROSITE" id="PS50887">
    <property type="entry name" value="GGDEF"/>
    <property type="match status" value="1"/>
</dbReference>
<dbReference type="PANTHER" id="PTHR46663:SF3">
    <property type="entry name" value="SLL0267 PROTEIN"/>
    <property type="match status" value="1"/>
</dbReference>
<dbReference type="GO" id="GO:0016020">
    <property type="term" value="C:membrane"/>
    <property type="evidence" value="ECO:0007669"/>
    <property type="project" value="UniProtKB-SubCell"/>
</dbReference>
<dbReference type="Gene3D" id="3.30.450.20">
    <property type="entry name" value="PAS domain"/>
    <property type="match status" value="1"/>
</dbReference>
<evidence type="ECO:0000259" key="6">
    <source>
        <dbReference type="PROSITE" id="PS50112"/>
    </source>
</evidence>
<dbReference type="SUPFAM" id="SSF55073">
    <property type="entry name" value="Nucleotide cyclase"/>
    <property type="match status" value="1"/>
</dbReference>
<dbReference type="PROSITE" id="PS50839">
    <property type="entry name" value="CHASE"/>
    <property type="match status" value="1"/>
</dbReference>
<dbReference type="InterPro" id="IPR035965">
    <property type="entry name" value="PAS-like_dom_sf"/>
</dbReference>
<dbReference type="CDD" id="cd00130">
    <property type="entry name" value="PAS"/>
    <property type="match status" value="1"/>
</dbReference>
<dbReference type="SMART" id="SM00091">
    <property type="entry name" value="PAS"/>
    <property type="match status" value="1"/>
</dbReference>
<dbReference type="InterPro" id="IPR000160">
    <property type="entry name" value="GGDEF_dom"/>
</dbReference>
<feature type="domain" description="PAS" evidence="6">
    <location>
        <begin position="341"/>
        <end position="386"/>
    </location>
</feature>
<dbReference type="PANTHER" id="PTHR46663">
    <property type="entry name" value="DIGUANYLATE CYCLASE DGCT-RELATED"/>
    <property type="match status" value="1"/>
</dbReference>
<dbReference type="SUPFAM" id="SSF55785">
    <property type="entry name" value="PYP-like sensor domain (PAS domain)"/>
    <property type="match status" value="1"/>
</dbReference>
<evidence type="ECO:0000256" key="2">
    <source>
        <dbReference type="ARBA" id="ARBA00022692"/>
    </source>
</evidence>
<dbReference type="GO" id="GO:0007165">
    <property type="term" value="P:signal transduction"/>
    <property type="evidence" value="ECO:0007669"/>
    <property type="project" value="UniProtKB-ARBA"/>
</dbReference>
<dbReference type="EMBL" id="JAGQDD010000001">
    <property type="protein sequence ID" value="MBQ0929467.1"/>
    <property type="molecule type" value="Genomic_DNA"/>
</dbReference>
<dbReference type="Gene3D" id="3.30.70.270">
    <property type="match status" value="1"/>
</dbReference>
<dbReference type="InterPro" id="IPR043128">
    <property type="entry name" value="Rev_trsase/Diguanyl_cyclase"/>
</dbReference>
<keyword evidence="3 5" id="KW-1133">Transmembrane helix</keyword>
<evidence type="ECO:0000256" key="5">
    <source>
        <dbReference type="SAM" id="Phobius"/>
    </source>
</evidence>
<reference evidence="9 10" key="1">
    <citation type="submission" date="2021-04" db="EMBL/GenBank/DDBJ databases">
        <title>The genome sequence of Ideonella sp. 3Y2.</title>
        <authorList>
            <person name="Liu Y."/>
        </authorList>
    </citation>
    <scope>NUCLEOTIDE SEQUENCE [LARGE SCALE GENOMIC DNA]</scope>
    <source>
        <strain evidence="9 10">3Y2</strain>
    </source>
</reference>
<proteinExistence type="predicted"/>
<feature type="domain" description="CHASE" evidence="7">
    <location>
        <begin position="113"/>
        <end position="222"/>
    </location>
</feature>
<evidence type="ECO:0000313" key="9">
    <source>
        <dbReference type="EMBL" id="MBQ0929467.1"/>
    </source>
</evidence>
<dbReference type="GO" id="GO:0052621">
    <property type="term" value="F:diguanylate cyclase activity"/>
    <property type="evidence" value="ECO:0007669"/>
    <property type="project" value="UniProtKB-EC"/>
</dbReference>
<protein>
    <submittedName>
        <fullName evidence="9">Diguanylate cyclase</fullName>
        <ecNumber evidence="9">2.7.7.65</ecNumber>
    </submittedName>
</protein>
<evidence type="ECO:0000259" key="8">
    <source>
        <dbReference type="PROSITE" id="PS50887"/>
    </source>
</evidence>
<feature type="domain" description="GGDEF" evidence="8">
    <location>
        <begin position="500"/>
        <end position="638"/>
    </location>
</feature>
<dbReference type="InterPro" id="IPR006189">
    <property type="entry name" value="CHASE_dom"/>
</dbReference>
<dbReference type="RefSeq" id="WP_210851707.1">
    <property type="nucleotide sequence ID" value="NZ_JAGQDD010000001.1"/>
</dbReference>
<comment type="caution">
    <text evidence="9">The sequence shown here is derived from an EMBL/GenBank/DDBJ whole genome shotgun (WGS) entry which is preliminary data.</text>
</comment>
<evidence type="ECO:0000313" key="10">
    <source>
        <dbReference type="Proteomes" id="UP000676246"/>
    </source>
</evidence>
<dbReference type="InterPro" id="IPR013767">
    <property type="entry name" value="PAS_fold"/>
</dbReference>
<name>A0A940Y487_9BURK</name>
<dbReference type="NCBIfam" id="TIGR00229">
    <property type="entry name" value="sensory_box"/>
    <property type="match status" value="1"/>
</dbReference>
<feature type="transmembrane region" description="Helical" evidence="5">
    <location>
        <begin position="13"/>
        <end position="33"/>
    </location>
</feature>
<dbReference type="InterPro" id="IPR029787">
    <property type="entry name" value="Nucleotide_cyclase"/>
</dbReference>